<dbReference type="PIRSF" id="PIRSF005963">
    <property type="entry name" value="Lipoyl_synth"/>
    <property type="match status" value="1"/>
</dbReference>
<feature type="binding site" evidence="9">
    <location>
        <position position="64"/>
    </location>
    <ligand>
        <name>[4Fe-4S] cluster</name>
        <dbReference type="ChEBI" id="CHEBI:49883"/>
        <label>2</label>
        <note>4Fe-4S-S-AdoMet</note>
    </ligand>
</feature>
<evidence type="ECO:0000313" key="12">
    <source>
        <dbReference type="Proteomes" id="UP000036503"/>
    </source>
</evidence>
<dbReference type="SFLD" id="SFLDG01058">
    <property type="entry name" value="lipoyl_synthase_like"/>
    <property type="match status" value="1"/>
</dbReference>
<dbReference type="InterPro" id="IPR006638">
    <property type="entry name" value="Elp3/MiaA/NifB-like_rSAM"/>
</dbReference>
<dbReference type="Pfam" id="PF04055">
    <property type="entry name" value="Radical_SAM"/>
    <property type="match status" value="1"/>
</dbReference>
<dbReference type="SFLD" id="SFLDS00029">
    <property type="entry name" value="Radical_SAM"/>
    <property type="match status" value="1"/>
</dbReference>
<dbReference type="FunCoup" id="A0A0J6WZI8">
    <property type="interactions" value="456"/>
</dbReference>
<comment type="subcellular location">
    <subcellularLocation>
        <location evidence="9">Cytoplasm</location>
    </subcellularLocation>
</comment>
<dbReference type="HAMAP" id="MF_00206">
    <property type="entry name" value="Lipoyl_synth"/>
    <property type="match status" value="1"/>
</dbReference>
<dbReference type="PROSITE" id="PS51918">
    <property type="entry name" value="RADICAL_SAM"/>
    <property type="match status" value="1"/>
</dbReference>
<dbReference type="PANTHER" id="PTHR10949">
    <property type="entry name" value="LIPOYL SYNTHASE"/>
    <property type="match status" value="1"/>
</dbReference>
<keyword evidence="2 9" id="KW-0963">Cytoplasm</keyword>
<organism evidence="11 12">
    <name type="scientific">Megasphaera cerevisiae DSM 20462</name>
    <dbReference type="NCBI Taxonomy" id="1122219"/>
    <lineage>
        <taxon>Bacteria</taxon>
        <taxon>Bacillati</taxon>
        <taxon>Bacillota</taxon>
        <taxon>Negativicutes</taxon>
        <taxon>Veillonellales</taxon>
        <taxon>Veillonellaceae</taxon>
        <taxon>Megasphaera</taxon>
    </lineage>
</organism>
<keyword evidence="3 9" id="KW-0808">Transferase</keyword>
<evidence type="ECO:0000259" key="10">
    <source>
        <dbReference type="PROSITE" id="PS51918"/>
    </source>
</evidence>
<feature type="binding site" evidence="9">
    <location>
        <position position="71"/>
    </location>
    <ligand>
        <name>[4Fe-4S] cluster</name>
        <dbReference type="ChEBI" id="CHEBI:49883"/>
        <label>2</label>
        <note>4Fe-4S-S-AdoMet</note>
    </ligand>
</feature>
<keyword evidence="6 9" id="KW-0408">Iron</keyword>
<evidence type="ECO:0000256" key="2">
    <source>
        <dbReference type="ARBA" id="ARBA00022490"/>
    </source>
</evidence>
<evidence type="ECO:0000256" key="3">
    <source>
        <dbReference type="ARBA" id="ARBA00022679"/>
    </source>
</evidence>
<keyword evidence="5 9" id="KW-0479">Metal-binding</keyword>
<dbReference type="PATRIC" id="fig|1122219.3.peg.2820"/>
<dbReference type="NCBIfam" id="NF009544">
    <property type="entry name" value="PRK12928.1"/>
    <property type="match status" value="1"/>
</dbReference>
<dbReference type="GO" id="GO:0005737">
    <property type="term" value="C:cytoplasm"/>
    <property type="evidence" value="ECO:0007669"/>
    <property type="project" value="UniProtKB-SubCell"/>
</dbReference>
<dbReference type="GO" id="GO:0016992">
    <property type="term" value="F:lipoate synthase activity"/>
    <property type="evidence" value="ECO:0007669"/>
    <property type="project" value="UniProtKB-UniRule"/>
</dbReference>
<dbReference type="Proteomes" id="UP000036503">
    <property type="component" value="Unassembled WGS sequence"/>
</dbReference>
<dbReference type="InParanoid" id="A0A0J6WZI8"/>
<comment type="cofactor">
    <cofactor evidence="9">
        <name>[4Fe-4S] cluster</name>
        <dbReference type="ChEBI" id="CHEBI:49883"/>
    </cofactor>
    <text evidence="9">Binds 2 [4Fe-4S] clusters per subunit. One cluster is coordinated with 3 cysteines and an exchangeable S-adenosyl-L-methionine.</text>
</comment>
<dbReference type="InterPro" id="IPR058240">
    <property type="entry name" value="rSAM_sf"/>
</dbReference>
<dbReference type="OrthoDB" id="9787898at2"/>
<keyword evidence="7 9" id="KW-0411">Iron-sulfur</keyword>
<evidence type="ECO:0000256" key="7">
    <source>
        <dbReference type="ARBA" id="ARBA00023014"/>
    </source>
</evidence>
<evidence type="ECO:0000313" key="11">
    <source>
        <dbReference type="EMBL" id="KMO87302.1"/>
    </source>
</evidence>
<dbReference type="SFLD" id="SFLDF00271">
    <property type="entry name" value="lipoyl_synthase"/>
    <property type="match status" value="1"/>
</dbReference>
<evidence type="ECO:0000256" key="8">
    <source>
        <dbReference type="ARBA" id="ARBA00047326"/>
    </source>
</evidence>
<dbReference type="SUPFAM" id="SSF102114">
    <property type="entry name" value="Radical SAM enzymes"/>
    <property type="match status" value="1"/>
</dbReference>
<evidence type="ECO:0000256" key="9">
    <source>
        <dbReference type="HAMAP-Rule" id="MF_00206"/>
    </source>
</evidence>
<reference evidence="11 12" key="1">
    <citation type="submission" date="2015-06" db="EMBL/GenBank/DDBJ databases">
        <title>Draft genome sequence of beer spoilage bacterium Megasphaera cerevisiae type strain 20462.</title>
        <authorList>
            <person name="Kutumbaka K."/>
            <person name="Pasmowitz J."/>
            <person name="Mategko J."/>
            <person name="Reyes D."/>
            <person name="Friedrich A."/>
            <person name="Han S."/>
            <person name="Martens-Habbena W."/>
            <person name="Neal-McKinney J."/>
            <person name="Janagama H.K."/>
            <person name="Nadala C."/>
            <person name="Samadpour M."/>
        </authorList>
    </citation>
    <scope>NUCLEOTIDE SEQUENCE [LARGE SCALE GENOMIC DNA]</scope>
    <source>
        <strain evidence="11 12">DSM 20462</strain>
    </source>
</reference>
<dbReference type="InterPro" id="IPR003698">
    <property type="entry name" value="Lipoyl_synth"/>
</dbReference>
<feature type="binding site" evidence="9">
    <location>
        <position position="38"/>
    </location>
    <ligand>
        <name>[4Fe-4S] cluster</name>
        <dbReference type="ChEBI" id="CHEBI:49883"/>
        <label>1</label>
    </ligand>
</feature>
<dbReference type="RefSeq" id="WP_048513460.1">
    <property type="nucleotide sequence ID" value="NZ_FUXD01000005.1"/>
</dbReference>
<dbReference type="GO" id="GO:0046872">
    <property type="term" value="F:metal ion binding"/>
    <property type="evidence" value="ECO:0007669"/>
    <property type="project" value="UniProtKB-KW"/>
</dbReference>
<protein>
    <recommendedName>
        <fullName evidence="9">Lipoyl synthase</fullName>
        <ecNumber evidence="9">2.8.1.8</ecNumber>
    </recommendedName>
    <alternativeName>
        <fullName evidence="9">Lip-syn</fullName>
        <shortName evidence="9">LS</shortName>
    </alternativeName>
    <alternativeName>
        <fullName evidence="9">Lipoate synthase</fullName>
    </alternativeName>
    <alternativeName>
        <fullName evidence="9">Lipoic acid synthase</fullName>
    </alternativeName>
    <alternativeName>
        <fullName evidence="9">Sulfur insertion protein LipA</fullName>
    </alternativeName>
</protein>
<evidence type="ECO:0000256" key="5">
    <source>
        <dbReference type="ARBA" id="ARBA00022723"/>
    </source>
</evidence>
<dbReference type="PANTHER" id="PTHR10949:SF0">
    <property type="entry name" value="LIPOYL SYNTHASE, MITOCHONDRIAL"/>
    <property type="match status" value="1"/>
</dbReference>
<dbReference type="InterPro" id="IPR007197">
    <property type="entry name" value="rSAM"/>
</dbReference>
<feature type="binding site" evidence="9">
    <location>
        <position position="49"/>
    </location>
    <ligand>
        <name>[4Fe-4S] cluster</name>
        <dbReference type="ChEBI" id="CHEBI:49883"/>
        <label>1</label>
    </ligand>
</feature>
<keyword evidence="12" id="KW-1185">Reference proteome</keyword>
<dbReference type="InterPro" id="IPR031691">
    <property type="entry name" value="LIAS_N"/>
</dbReference>
<dbReference type="GO" id="GO:0009249">
    <property type="term" value="P:protein lipoylation"/>
    <property type="evidence" value="ECO:0007669"/>
    <property type="project" value="UniProtKB-UniRule"/>
</dbReference>
<comment type="catalytic activity">
    <reaction evidence="8 9">
        <text>[[Fe-S] cluster scaffold protein carrying a second [4Fe-4S](2+) cluster] + N(6)-octanoyl-L-lysyl-[protein] + 2 oxidized [2Fe-2S]-[ferredoxin] + 2 S-adenosyl-L-methionine + 4 H(+) = [[Fe-S] cluster scaffold protein] + N(6)-[(R)-dihydrolipoyl]-L-lysyl-[protein] + 4 Fe(3+) + 2 hydrogen sulfide + 2 5'-deoxyadenosine + 2 L-methionine + 2 reduced [2Fe-2S]-[ferredoxin]</text>
        <dbReference type="Rhea" id="RHEA:16585"/>
        <dbReference type="Rhea" id="RHEA-COMP:9928"/>
        <dbReference type="Rhea" id="RHEA-COMP:10000"/>
        <dbReference type="Rhea" id="RHEA-COMP:10001"/>
        <dbReference type="Rhea" id="RHEA-COMP:10475"/>
        <dbReference type="Rhea" id="RHEA-COMP:14568"/>
        <dbReference type="Rhea" id="RHEA-COMP:14569"/>
        <dbReference type="ChEBI" id="CHEBI:15378"/>
        <dbReference type="ChEBI" id="CHEBI:17319"/>
        <dbReference type="ChEBI" id="CHEBI:29034"/>
        <dbReference type="ChEBI" id="CHEBI:29919"/>
        <dbReference type="ChEBI" id="CHEBI:33722"/>
        <dbReference type="ChEBI" id="CHEBI:33737"/>
        <dbReference type="ChEBI" id="CHEBI:33738"/>
        <dbReference type="ChEBI" id="CHEBI:57844"/>
        <dbReference type="ChEBI" id="CHEBI:59789"/>
        <dbReference type="ChEBI" id="CHEBI:78809"/>
        <dbReference type="ChEBI" id="CHEBI:83100"/>
        <dbReference type="EC" id="2.8.1.8"/>
    </reaction>
</comment>
<dbReference type="Gene3D" id="3.20.20.70">
    <property type="entry name" value="Aldolase class I"/>
    <property type="match status" value="1"/>
</dbReference>
<proteinExistence type="inferred from homology"/>
<comment type="function">
    <text evidence="9">Catalyzes the radical-mediated insertion of two sulfur atoms into the C-6 and C-8 positions of the octanoyl moiety bound to the lipoyl domains of lipoate-dependent enzymes, thereby converting the octanoylated domains into lipoylated derivatives.</text>
</comment>
<dbReference type="NCBIfam" id="NF004019">
    <property type="entry name" value="PRK05481.1"/>
    <property type="match status" value="1"/>
</dbReference>
<dbReference type="AlphaFoldDB" id="A0A0J6WZI8"/>
<dbReference type="STRING" id="39029.BSR42_01705"/>
<dbReference type="Pfam" id="PF16881">
    <property type="entry name" value="LIAS_N"/>
    <property type="match status" value="1"/>
</dbReference>
<dbReference type="GO" id="GO:0051539">
    <property type="term" value="F:4 iron, 4 sulfur cluster binding"/>
    <property type="evidence" value="ECO:0007669"/>
    <property type="project" value="UniProtKB-UniRule"/>
</dbReference>
<dbReference type="FunFam" id="3.20.20.70:FF:000040">
    <property type="entry name" value="Lipoyl synthase"/>
    <property type="match status" value="1"/>
</dbReference>
<dbReference type="EMBL" id="LEKT01000007">
    <property type="protein sequence ID" value="KMO87302.1"/>
    <property type="molecule type" value="Genomic_DNA"/>
</dbReference>
<evidence type="ECO:0000256" key="6">
    <source>
        <dbReference type="ARBA" id="ARBA00023004"/>
    </source>
</evidence>
<keyword evidence="1 9" id="KW-0004">4Fe-4S</keyword>
<name>A0A0J6WZI8_9FIRM</name>
<dbReference type="EC" id="2.8.1.8" evidence="9"/>
<comment type="caution">
    <text evidence="11">The sequence shown here is derived from an EMBL/GenBank/DDBJ whole genome shotgun (WGS) entry which is preliminary data.</text>
</comment>
<feature type="domain" description="Radical SAM core" evidence="10">
    <location>
        <begin position="50"/>
        <end position="266"/>
    </location>
</feature>
<feature type="binding site" evidence="9">
    <location>
        <position position="277"/>
    </location>
    <ligand>
        <name>[4Fe-4S] cluster</name>
        <dbReference type="ChEBI" id="CHEBI:49883"/>
        <label>1</label>
    </ligand>
</feature>
<sequence>MKENVMKKPAWLKQRVCNDAVYNQVRSLITGLHLHTVCESADCPNIGECFGHQTATFLILGGTCTRACRYCAVPKGRPEAVHTGEPQNLAEAALHLGLKHIVITSVTRDDLPHGGAEQFAACIQAVRKSSPETTIEVLIPDFKGSLTAMNIVLQAEPTVLNHNIETVPRLFPAIRPIADYRQSLAVLKYAAAYKPLPLIKSGIMVGLGETPEELQRAFEDLYRTGVRILTIGQYLRPSPQHVPVAEYISPEDFAAYKQMAEAIGFPHVISGPLVRSSYRAGLMVQECLPQY</sequence>
<dbReference type="UniPathway" id="UPA00538">
    <property type="reaction ID" value="UER00593"/>
</dbReference>
<feature type="binding site" evidence="9">
    <location>
        <position position="43"/>
    </location>
    <ligand>
        <name>[4Fe-4S] cluster</name>
        <dbReference type="ChEBI" id="CHEBI:49883"/>
        <label>1</label>
    </ligand>
</feature>
<gene>
    <name evidence="9" type="primary">lipA</name>
    <name evidence="11" type="ORF">AB840_03615</name>
</gene>
<feature type="binding site" evidence="9">
    <location>
        <position position="68"/>
    </location>
    <ligand>
        <name>[4Fe-4S] cluster</name>
        <dbReference type="ChEBI" id="CHEBI:49883"/>
        <label>2</label>
        <note>4Fe-4S-S-AdoMet</note>
    </ligand>
</feature>
<keyword evidence="4 9" id="KW-0949">S-adenosyl-L-methionine</keyword>
<dbReference type="NCBIfam" id="TIGR00510">
    <property type="entry name" value="lipA"/>
    <property type="match status" value="1"/>
</dbReference>
<comment type="similarity">
    <text evidence="9">Belongs to the radical SAM superfamily. Lipoyl synthase family.</text>
</comment>
<accession>A0A0J6WZI8</accession>
<evidence type="ECO:0000256" key="1">
    <source>
        <dbReference type="ARBA" id="ARBA00022485"/>
    </source>
</evidence>
<evidence type="ECO:0000256" key="4">
    <source>
        <dbReference type="ARBA" id="ARBA00022691"/>
    </source>
</evidence>
<dbReference type="InterPro" id="IPR013785">
    <property type="entry name" value="Aldolase_TIM"/>
</dbReference>
<dbReference type="SMART" id="SM00729">
    <property type="entry name" value="Elp3"/>
    <property type="match status" value="1"/>
</dbReference>
<comment type="pathway">
    <text evidence="9">Protein modification; protein lipoylation via endogenous pathway; protein N(6)-(lipoyl)lysine from octanoyl-[acyl-carrier-protein]: step 2/2.</text>
</comment>